<reference evidence="2 3" key="1">
    <citation type="submission" date="2018-07" db="EMBL/GenBank/DDBJ databases">
        <title>Genomic Encyclopedia of Type Strains, Phase IV (KMG-IV): sequencing the most valuable type-strain genomes for metagenomic binning, comparative biology and taxonomic classification.</title>
        <authorList>
            <person name="Goeker M."/>
        </authorList>
    </citation>
    <scope>NUCLEOTIDE SEQUENCE [LARGE SCALE GENOMIC DNA]</scope>
    <source>
        <strain evidence="2 3">DSM 44952</strain>
    </source>
</reference>
<keyword evidence="2" id="KW-0808">Transferase</keyword>
<dbReference type="Gene3D" id="3.90.1200.10">
    <property type="match status" value="1"/>
</dbReference>
<comment type="caution">
    <text evidence="2">The sequence shown here is derived from an EMBL/GenBank/DDBJ whole genome shotgun (WGS) entry which is preliminary data.</text>
</comment>
<dbReference type="InterPro" id="IPR011009">
    <property type="entry name" value="Kinase-like_dom_sf"/>
</dbReference>
<dbReference type="EMBL" id="QQAZ01000003">
    <property type="protein sequence ID" value="RDI53042.1"/>
    <property type="molecule type" value="Genomic_DNA"/>
</dbReference>
<proteinExistence type="predicted"/>
<evidence type="ECO:0000313" key="2">
    <source>
        <dbReference type="EMBL" id="RDI53042.1"/>
    </source>
</evidence>
<accession>A0A370H8P4</accession>
<dbReference type="InterPro" id="IPR002575">
    <property type="entry name" value="Aminoglycoside_PTrfase"/>
</dbReference>
<dbReference type="Proteomes" id="UP000255355">
    <property type="component" value="Unassembled WGS sequence"/>
</dbReference>
<protein>
    <submittedName>
        <fullName evidence="2">Phosphotransferase family enzyme</fullName>
    </submittedName>
</protein>
<dbReference type="SUPFAM" id="SSF56112">
    <property type="entry name" value="Protein kinase-like (PK-like)"/>
    <property type="match status" value="1"/>
</dbReference>
<evidence type="ECO:0000259" key="1">
    <source>
        <dbReference type="Pfam" id="PF01636"/>
    </source>
</evidence>
<dbReference type="RefSeq" id="WP_084519070.1">
    <property type="nucleotide sequence ID" value="NZ_QQAZ01000003.1"/>
</dbReference>
<dbReference type="AlphaFoldDB" id="A0A370H8P4"/>
<name>A0A370H8P4_9NOCA</name>
<dbReference type="GO" id="GO:0016740">
    <property type="term" value="F:transferase activity"/>
    <property type="evidence" value="ECO:0007669"/>
    <property type="project" value="UniProtKB-KW"/>
</dbReference>
<organism evidence="2 3">
    <name type="scientific">Nocardia mexicana</name>
    <dbReference type="NCBI Taxonomy" id="279262"/>
    <lineage>
        <taxon>Bacteria</taxon>
        <taxon>Bacillati</taxon>
        <taxon>Actinomycetota</taxon>
        <taxon>Actinomycetes</taxon>
        <taxon>Mycobacteriales</taxon>
        <taxon>Nocardiaceae</taxon>
        <taxon>Nocardia</taxon>
    </lineage>
</organism>
<feature type="domain" description="Aminoglycoside phosphotransferase" evidence="1">
    <location>
        <begin position="48"/>
        <end position="264"/>
    </location>
</feature>
<sequence>MTTVFEAAVDRATSADFTPQRTRWILETACRRGGFDPAEAELLRHHTNAVYLLASEPIVVKIDRPCGGAAPIDVVALVRWLRTRRVPAVPLAGATQPVEIDGCAVTFWRYLPQQREIVAADLAAPLARLHNLSSRPAQWLPTRHLRDTFARIARAIDANTILPPSDRRLLRAERNRLAAGWDKITYVLPPGLIHGDAHHRNTLWDNVTERSVLCDWESVTIGQPEWDLVTLEVHCRRFAHHPAEYDTFCRDYGVDIRTWPGFAWLRDLRELRMITTNAWKSAPGSDSAREVLRRIEGLRTGTPLTWNIL</sequence>
<evidence type="ECO:0000313" key="3">
    <source>
        <dbReference type="Proteomes" id="UP000255355"/>
    </source>
</evidence>
<dbReference type="Pfam" id="PF01636">
    <property type="entry name" value="APH"/>
    <property type="match status" value="1"/>
</dbReference>
<keyword evidence="3" id="KW-1185">Reference proteome</keyword>
<gene>
    <name evidence="2" type="ORF">DFR68_103430</name>
</gene>
<dbReference type="STRING" id="1210089.GCA_001613165_00404"/>